<comment type="function">
    <text evidence="1">Acetylates the N-terminal alanine of ribosomal protein bS18.</text>
</comment>
<feature type="domain" description="N-acetyltransferase" evidence="2">
    <location>
        <begin position="2"/>
        <end position="146"/>
    </location>
</feature>
<dbReference type="GO" id="GO:0005840">
    <property type="term" value="C:ribosome"/>
    <property type="evidence" value="ECO:0007669"/>
    <property type="project" value="UniProtKB-KW"/>
</dbReference>
<dbReference type="GO" id="GO:0005737">
    <property type="term" value="C:cytoplasm"/>
    <property type="evidence" value="ECO:0007669"/>
    <property type="project" value="UniProtKB-SubCell"/>
</dbReference>
<organism evidence="3 5">
    <name type="scientific">Clostridium symbiosum</name>
    <name type="common">Bacteroides symbiosus</name>
    <dbReference type="NCBI Taxonomy" id="1512"/>
    <lineage>
        <taxon>Bacteria</taxon>
        <taxon>Bacillati</taxon>
        <taxon>Bacillota</taxon>
        <taxon>Clostridia</taxon>
        <taxon>Lachnospirales</taxon>
        <taxon>Lachnospiraceae</taxon>
        <taxon>Otoolea</taxon>
    </lineage>
</organism>
<reference evidence="4" key="2">
    <citation type="submission" date="2023-01" db="EMBL/GenBank/DDBJ databases">
        <title>Human gut microbiome strain richness.</title>
        <authorList>
            <person name="Chen-Liaw A."/>
        </authorList>
    </citation>
    <scope>NUCLEOTIDE SEQUENCE</scope>
    <source>
        <strain evidence="4">B1_m1001713B170214d0_201011</strain>
    </source>
</reference>
<dbReference type="NCBIfam" id="TIGR01575">
    <property type="entry name" value="rimI"/>
    <property type="match status" value="1"/>
</dbReference>
<dbReference type="SUPFAM" id="SSF55729">
    <property type="entry name" value="Acyl-CoA N-acyltransferases (Nat)"/>
    <property type="match status" value="1"/>
</dbReference>
<dbReference type="PANTHER" id="PTHR43617:SF20">
    <property type="entry name" value="N-ALPHA-ACETYLTRANSFERASE RIMI"/>
    <property type="match status" value="1"/>
</dbReference>
<comment type="subcellular location">
    <subcellularLocation>
        <location evidence="1">Cytoplasm</location>
    </subcellularLocation>
</comment>
<dbReference type="EMBL" id="JAQLGM010000007">
    <property type="protein sequence ID" value="MDB1999413.1"/>
    <property type="molecule type" value="Genomic_DNA"/>
</dbReference>
<evidence type="ECO:0000256" key="1">
    <source>
        <dbReference type="RuleBase" id="RU363094"/>
    </source>
</evidence>
<keyword evidence="3" id="KW-0687">Ribonucleoprotein</keyword>
<dbReference type="Proteomes" id="UP001300871">
    <property type="component" value="Unassembled WGS sequence"/>
</dbReference>
<dbReference type="CDD" id="cd04301">
    <property type="entry name" value="NAT_SF"/>
    <property type="match status" value="1"/>
</dbReference>
<dbReference type="GO" id="GO:0008999">
    <property type="term" value="F:protein-N-terminal-alanine acetyltransferase activity"/>
    <property type="evidence" value="ECO:0007669"/>
    <property type="project" value="UniProtKB-EC"/>
</dbReference>
<dbReference type="Gene3D" id="3.40.630.30">
    <property type="match status" value="1"/>
</dbReference>
<dbReference type="InterPro" id="IPR006464">
    <property type="entry name" value="AcTrfase_RimI/Ard1"/>
</dbReference>
<protein>
    <recommendedName>
        <fullName evidence="1">[Ribosomal protein bS18]-alanine N-acetyltransferase</fullName>
        <ecNumber evidence="1">2.3.1.266</ecNumber>
    </recommendedName>
</protein>
<dbReference type="GeneID" id="57969248"/>
<dbReference type="Pfam" id="PF00583">
    <property type="entry name" value="Acetyltransf_1"/>
    <property type="match status" value="1"/>
</dbReference>
<evidence type="ECO:0000313" key="5">
    <source>
        <dbReference type="Proteomes" id="UP001203136"/>
    </source>
</evidence>
<evidence type="ECO:0000313" key="4">
    <source>
        <dbReference type="EMBL" id="MDB1999413.1"/>
    </source>
</evidence>
<dbReference type="PROSITE" id="PS51186">
    <property type="entry name" value="GNAT"/>
    <property type="match status" value="1"/>
</dbReference>
<dbReference type="Proteomes" id="UP001203136">
    <property type="component" value="Unassembled WGS sequence"/>
</dbReference>
<name>A0AAW5F7G0_CLOSY</name>
<dbReference type="EC" id="2.3.1.266" evidence="1"/>
<proteinExistence type="inferred from homology"/>
<dbReference type="InterPro" id="IPR000182">
    <property type="entry name" value="GNAT_dom"/>
</dbReference>
<keyword evidence="3" id="KW-0012">Acyltransferase</keyword>
<gene>
    <name evidence="3" type="primary">rimI</name>
    <name evidence="3" type="ORF">K5I21_18305</name>
    <name evidence="4" type="ORF">PM006_04320</name>
</gene>
<reference evidence="3" key="1">
    <citation type="journal article" date="2022" name="Cell Host Microbe">
        <title>Colonization of the live biotherapeutic product VE303 and modulation of the microbiota and metabolites in healthy volunteers.</title>
        <authorList>
            <person name="Dsouza M."/>
            <person name="Menon R."/>
            <person name="Crossette E."/>
            <person name="Bhattarai S.K."/>
            <person name="Schneider J."/>
            <person name="Kim Y.G."/>
            <person name="Reddy S."/>
            <person name="Caballero S."/>
            <person name="Felix C."/>
            <person name="Cornacchione L."/>
            <person name="Hendrickson J."/>
            <person name="Watson A.R."/>
            <person name="Minot S.S."/>
            <person name="Greenfield N."/>
            <person name="Schopf L."/>
            <person name="Szabady R."/>
            <person name="Patarroyo J."/>
            <person name="Smith W."/>
            <person name="Harrison P."/>
            <person name="Kuijper E.J."/>
            <person name="Kelly C.P."/>
            <person name="Olle B."/>
            <person name="Bobilev D."/>
            <person name="Silber J.L."/>
            <person name="Bucci V."/>
            <person name="Roberts B."/>
            <person name="Faith J."/>
            <person name="Norman J.M."/>
        </authorList>
    </citation>
    <scope>NUCLEOTIDE SEQUENCE</scope>
    <source>
        <strain evidence="3">VE303-04</strain>
    </source>
</reference>
<dbReference type="InterPro" id="IPR050276">
    <property type="entry name" value="MshD_Acetyltransferase"/>
</dbReference>
<comment type="similarity">
    <text evidence="1">Belongs to the acetyltransferase family. RimI subfamily.</text>
</comment>
<sequence length="151" mass="17024">MAAIRLMETKDLHTVAELEQECFTVPWSMTLLSDCLDSPLDKVWVLEEGGKIAGYCNFRVIAGEGELMRIAVLPAARGRGYGRDLMEILAEYARANRVDEISLEVRASNAAAISLYKSYGFKIEAVRKRYYSNPVEDALIMWRRGVEIITT</sequence>
<evidence type="ECO:0000259" key="2">
    <source>
        <dbReference type="PROSITE" id="PS51186"/>
    </source>
</evidence>
<evidence type="ECO:0000313" key="3">
    <source>
        <dbReference type="EMBL" id="MCK0087781.1"/>
    </source>
</evidence>
<dbReference type="AlphaFoldDB" id="A0AAW5F7G0"/>
<keyword evidence="3" id="KW-0808">Transferase</keyword>
<keyword evidence="3" id="KW-0689">Ribosomal protein</keyword>
<accession>A0AAW5F7G0</accession>
<dbReference type="EMBL" id="JAINVB010000001">
    <property type="protein sequence ID" value="MCK0087781.1"/>
    <property type="molecule type" value="Genomic_DNA"/>
</dbReference>
<comment type="caution">
    <text evidence="3">The sequence shown here is derived from an EMBL/GenBank/DDBJ whole genome shotgun (WGS) entry which is preliminary data.</text>
</comment>
<dbReference type="InterPro" id="IPR016181">
    <property type="entry name" value="Acyl_CoA_acyltransferase"/>
</dbReference>
<dbReference type="PANTHER" id="PTHR43617">
    <property type="entry name" value="L-AMINO ACID N-ACETYLTRANSFERASE"/>
    <property type="match status" value="1"/>
</dbReference>
<dbReference type="RefSeq" id="WP_003502942.1">
    <property type="nucleotide sequence ID" value="NZ_BAABZD010000027.1"/>
</dbReference>
<comment type="catalytic activity">
    <reaction evidence="1">
        <text>N-terminal L-alanyl-[ribosomal protein bS18] + acetyl-CoA = N-terminal N(alpha)-acetyl-L-alanyl-[ribosomal protein bS18] + CoA + H(+)</text>
        <dbReference type="Rhea" id="RHEA:43756"/>
        <dbReference type="Rhea" id="RHEA-COMP:10676"/>
        <dbReference type="Rhea" id="RHEA-COMP:10677"/>
        <dbReference type="ChEBI" id="CHEBI:15378"/>
        <dbReference type="ChEBI" id="CHEBI:57287"/>
        <dbReference type="ChEBI" id="CHEBI:57288"/>
        <dbReference type="ChEBI" id="CHEBI:64718"/>
        <dbReference type="ChEBI" id="CHEBI:83683"/>
        <dbReference type="EC" id="2.3.1.266"/>
    </reaction>
</comment>
<keyword evidence="1" id="KW-0963">Cytoplasm</keyword>